<evidence type="ECO:0000313" key="2">
    <source>
        <dbReference type="Proteomes" id="UP000789702"/>
    </source>
</evidence>
<gene>
    <name evidence="1" type="ORF">DHETER_LOCUS7441</name>
</gene>
<sequence>DNRLAYETFINGYSRSYVASTKQLQTSKDNIESRFKTFGMAQLWHLIL</sequence>
<dbReference type="Proteomes" id="UP000789702">
    <property type="component" value="Unassembled WGS sequence"/>
</dbReference>
<reference evidence="1" key="1">
    <citation type="submission" date="2021-06" db="EMBL/GenBank/DDBJ databases">
        <authorList>
            <person name="Kallberg Y."/>
            <person name="Tangrot J."/>
            <person name="Rosling A."/>
        </authorList>
    </citation>
    <scope>NUCLEOTIDE SEQUENCE</scope>
    <source>
        <strain evidence="1">IL203A</strain>
    </source>
</reference>
<protein>
    <submittedName>
        <fullName evidence="1">14882_t:CDS:1</fullName>
    </submittedName>
</protein>
<feature type="non-terminal residue" evidence="1">
    <location>
        <position position="1"/>
    </location>
</feature>
<keyword evidence="2" id="KW-1185">Reference proteome</keyword>
<comment type="caution">
    <text evidence="1">The sequence shown here is derived from an EMBL/GenBank/DDBJ whole genome shotgun (WGS) entry which is preliminary data.</text>
</comment>
<proteinExistence type="predicted"/>
<name>A0ACA9MPU9_9GLOM</name>
<organism evidence="1 2">
    <name type="scientific">Dentiscutata heterogama</name>
    <dbReference type="NCBI Taxonomy" id="1316150"/>
    <lineage>
        <taxon>Eukaryota</taxon>
        <taxon>Fungi</taxon>
        <taxon>Fungi incertae sedis</taxon>
        <taxon>Mucoromycota</taxon>
        <taxon>Glomeromycotina</taxon>
        <taxon>Glomeromycetes</taxon>
        <taxon>Diversisporales</taxon>
        <taxon>Gigasporaceae</taxon>
        <taxon>Dentiscutata</taxon>
    </lineage>
</organism>
<dbReference type="EMBL" id="CAJVPU010010490">
    <property type="protein sequence ID" value="CAG8606042.1"/>
    <property type="molecule type" value="Genomic_DNA"/>
</dbReference>
<evidence type="ECO:0000313" key="1">
    <source>
        <dbReference type="EMBL" id="CAG8606042.1"/>
    </source>
</evidence>
<accession>A0ACA9MPU9</accession>